<gene>
    <name evidence="1" type="ORF">HNAJ_LOCUS12409</name>
</gene>
<dbReference type="WBParaSite" id="HNAJ_0001242401-mRNA-1">
    <property type="protein sequence ID" value="HNAJ_0001242401-mRNA-1"/>
    <property type="gene ID" value="HNAJ_0001242401"/>
</dbReference>
<name>A0A0R3TX36_RODNA</name>
<dbReference type="EMBL" id="UZAE01014289">
    <property type="protein sequence ID" value="VDO13028.1"/>
    <property type="molecule type" value="Genomic_DNA"/>
</dbReference>
<evidence type="ECO:0000313" key="1">
    <source>
        <dbReference type="EMBL" id="VDO13028.1"/>
    </source>
</evidence>
<evidence type="ECO:0000313" key="3">
    <source>
        <dbReference type="WBParaSite" id="HNAJ_0001242401-mRNA-1"/>
    </source>
</evidence>
<proteinExistence type="predicted"/>
<reference evidence="1 2" key="2">
    <citation type="submission" date="2018-11" db="EMBL/GenBank/DDBJ databases">
        <authorList>
            <consortium name="Pathogen Informatics"/>
        </authorList>
    </citation>
    <scope>NUCLEOTIDE SEQUENCE [LARGE SCALE GENOMIC DNA]</scope>
</reference>
<organism evidence="3">
    <name type="scientific">Rodentolepis nana</name>
    <name type="common">Dwarf tapeworm</name>
    <name type="synonym">Hymenolepis nana</name>
    <dbReference type="NCBI Taxonomy" id="102285"/>
    <lineage>
        <taxon>Eukaryota</taxon>
        <taxon>Metazoa</taxon>
        <taxon>Spiralia</taxon>
        <taxon>Lophotrochozoa</taxon>
        <taxon>Platyhelminthes</taxon>
        <taxon>Cestoda</taxon>
        <taxon>Eucestoda</taxon>
        <taxon>Cyclophyllidea</taxon>
        <taxon>Hymenolepididae</taxon>
        <taxon>Rodentolepis</taxon>
    </lineage>
</organism>
<evidence type="ECO:0000313" key="2">
    <source>
        <dbReference type="Proteomes" id="UP000278807"/>
    </source>
</evidence>
<protein>
    <submittedName>
        <fullName evidence="3">Transcriptional regulator</fullName>
    </submittedName>
</protein>
<keyword evidence="2" id="KW-1185">Reference proteome</keyword>
<accession>A0A0R3TX36</accession>
<dbReference type="Proteomes" id="UP000278807">
    <property type="component" value="Unassembled WGS sequence"/>
</dbReference>
<reference evidence="3" key="1">
    <citation type="submission" date="2017-02" db="UniProtKB">
        <authorList>
            <consortium name="WormBaseParasite"/>
        </authorList>
    </citation>
    <scope>IDENTIFICATION</scope>
</reference>
<sequence length="68" mass="7401">MIEEQGVAYLPKGYTLTVTAGTIIYKWAAVATDADDDAGASLMIALHEAQREKVRKLEGGLASQMLRY</sequence>
<dbReference type="AlphaFoldDB" id="A0A0R3TX36"/>